<accession>A0A9P6I7Z5</accession>
<dbReference type="InterPro" id="IPR021109">
    <property type="entry name" value="Peptidase_aspartic_dom_sf"/>
</dbReference>
<evidence type="ECO:0000259" key="4">
    <source>
        <dbReference type="PROSITE" id="PS51767"/>
    </source>
</evidence>
<dbReference type="Pfam" id="PF00026">
    <property type="entry name" value="Asp"/>
    <property type="match status" value="1"/>
</dbReference>
<proteinExistence type="inferred from homology"/>
<dbReference type="AlphaFoldDB" id="A0A9P6I7Z5"/>
<dbReference type="InterPro" id="IPR033121">
    <property type="entry name" value="PEPTIDASE_A1"/>
</dbReference>
<keyword evidence="2" id="KW-0064">Aspartyl protease</keyword>
<dbReference type="PROSITE" id="PS51767">
    <property type="entry name" value="PEPTIDASE_A1"/>
    <property type="match status" value="1"/>
</dbReference>
<comment type="caution">
    <text evidence="5">The sequence shown here is derived from an EMBL/GenBank/DDBJ whole genome shotgun (WGS) entry which is preliminary data.</text>
</comment>
<dbReference type="Gene3D" id="2.40.70.10">
    <property type="entry name" value="Acid Proteases"/>
    <property type="match status" value="2"/>
</dbReference>
<evidence type="ECO:0000256" key="1">
    <source>
        <dbReference type="ARBA" id="ARBA00007447"/>
    </source>
</evidence>
<dbReference type="SUPFAM" id="SSF50630">
    <property type="entry name" value="Acid proteases"/>
    <property type="match status" value="1"/>
</dbReference>
<dbReference type="GO" id="GO:0006508">
    <property type="term" value="P:proteolysis"/>
    <property type="evidence" value="ECO:0007669"/>
    <property type="project" value="InterPro"/>
</dbReference>
<gene>
    <name evidence="5" type="ORF">CkaCkLH20_03818</name>
</gene>
<dbReference type="GeneID" id="62159611"/>
<reference evidence="5" key="1">
    <citation type="submission" date="2020-03" db="EMBL/GenBank/DDBJ databases">
        <authorList>
            <person name="He L."/>
        </authorList>
    </citation>
    <scope>NUCLEOTIDE SEQUENCE</scope>
    <source>
        <strain evidence="5">CkLH20</strain>
    </source>
</reference>
<dbReference type="GO" id="GO:0004190">
    <property type="term" value="F:aspartic-type endopeptidase activity"/>
    <property type="evidence" value="ECO:0007669"/>
    <property type="project" value="UniProtKB-KW"/>
</dbReference>
<feature type="domain" description="Peptidase A1" evidence="4">
    <location>
        <begin position="100"/>
        <end position="430"/>
    </location>
</feature>
<feature type="chain" id="PRO_5040301422" evidence="3">
    <location>
        <begin position="18"/>
        <end position="445"/>
    </location>
</feature>
<keyword evidence="2" id="KW-0645">Protease</keyword>
<dbReference type="PROSITE" id="PS00141">
    <property type="entry name" value="ASP_PROTEASE"/>
    <property type="match status" value="1"/>
</dbReference>
<keyword evidence="6" id="KW-1185">Reference proteome</keyword>
<dbReference type="InterPro" id="IPR001461">
    <property type="entry name" value="Aspartic_peptidase_A1"/>
</dbReference>
<dbReference type="RefSeq" id="XP_038748379.1">
    <property type="nucleotide sequence ID" value="XM_038886537.1"/>
</dbReference>
<evidence type="ECO:0000313" key="6">
    <source>
        <dbReference type="Proteomes" id="UP000781932"/>
    </source>
</evidence>
<dbReference type="OrthoDB" id="2747330at2759"/>
<organism evidence="5 6">
    <name type="scientific">Colletotrichum karsti</name>
    <dbReference type="NCBI Taxonomy" id="1095194"/>
    <lineage>
        <taxon>Eukaryota</taxon>
        <taxon>Fungi</taxon>
        <taxon>Dikarya</taxon>
        <taxon>Ascomycota</taxon>
        <taxon>Pezizomycotina</taxon>
        <taxon>Sordariomycetes</taxon>
        <taxon>Hypocreomycetidae</taxon>
        <taxon>Glomerellales</taxon>
        <taxon>Glomerellaceae</taxon>
        <taxon>Colletotrichum</taxon>
        <taxon>Colletotrichum boninense species complex</taxon>
    </lineage>
</organism>
<keyword evidence="3" id="KW-0732">Signal</keyword>
<dbReference type="InterPro" id="IPR001969">
    <property type="entry name" value="Aspartic_peptidase_AS"/>
</dbReference>
<keyword evidence="2" id="KW-0378">Hydrolase</keyword>
<protein>
    <submittedName>
        <fullName evidence="5">Aspartic proteinase</fullName>
    </submittedName>
</protein>
<name>A0A9P6I7Z5_9PEZI</name>
<evidence type="ECO:0000256" key="3">
    <source>
        <dbReference type="SAM" id="SignalP"/>
    </source>
</evidence>
<dbReference type="PANTHER" id="PTHR47966">
    <property type="entry name" value="BETA-SITE APP-CLEAVING ENZYME, ISOFORM A-RELATED"/>
    <property type="match status" value="1"/>
</dbReference>
<evidence type="ECO:0000313" key="5">
    <source>
        <dbReference type="EMBL" id="KAF9878918.1"/>
    </source>
</evidence>
<comment type="similarity">
    <text evidence="1">Belongs to the peptidase A1 family.</text>
</comment>
<dbReference type="EMBL" id="JAATWM020000009">
    <property type="protein sequence ID" value="KAF9878918.1"/>
    <property type="molecule type" value="Genomic_DNA"/>
</dbReference>
<sequence>MLPLSLLLTLLPALGHAVPTTQADVDNDPAAAPARPGSPFTIPVRANPHHVPDGPAELAAAYRKWDMPVPEGLERHELSRRAGYSSGISAATSTGGDSYWLSDIYVGYPEAQALPVMIDSGSPDFWLLSTDTQFPEVASLVARPPLYNPKLSEASQEVPGFAWNVQYSDKGSSDLRGKVYFDNLRIGKIGDLHWFNITNATIQSAVTIGPRIAVDPRRTGVLGIAKTRRSTITPQMPTTMDRLRAELHFESIGIDLRHNSSRGFFDFGSGRTGGAADLVHEPVPVPATDHWDFRVSLFRMSTMGESEWWTTAFLATVDTGTSLLLLPGIYVAKYYSEIPGATFDTDLQSWLFPCDIASGIPDFEFQTSGGYRGKLPKEYINFGPVPSATDKCFGSIQNSASKQAIFGAAVLKTMYVQLNYGEQGSFVSFGKKGLDACSFTSTCTV</sequence>
<dbReference type="PANTHER" id="PTHR47966:SF2">
    <property type="entry name" value="ASPERGILLOPEPSIN-1-RELATED"/>
    <property type="match status" value="1"/>
</dbReference>
<feature type="signal peptide" evidence="3">
    <location>
        <begin position="1"/>
        <end position="17"/>
    </location>
</feature>
<evidence type="ECO:0000256" key="2">
    <source>
        <dbReference type="ARBA" id="ARBA00022750"/>
    </source>
</evidence>
<dbReference type="Proteomes" id="UP000781932">
    <property type="component" value="Unassembled WGS sequence"/>
</dbReference>
<reference evidence="5" key="2">
    <citation type="submission" date="2020-11" db="EMBL/GenBank/DDBJ databases">
        <title>Whole genome sequencing of Colletotrichum sp.</title>
        <authorList>
            <person name="Li H."/>
        </authorList>
    </citation>
    <scope>NUCLEOTIDE SEQUENCE</scope>
    <source>
        <strain evidence="5">CkLH20</strain>
    </source>
</reference>